<dbReference type="PANTHER" id="PTHR30349">
    <property type="entry name" value="PHAGE INTEGRASE-RELATED"/>
    <property type="match status" value="1"/>
</dbReference>
<gene>
    <name evidence="5" type="ORF">H6G68_12885</name>
</gene>
<keyword evidence="2" id="KW-0238">DNA-binding</keyword>
<evidence type="ECO:0000259" key="4">
    <source>
        <dbReference type="PROSITE" id="PS51898"/>
    </source>
</evidence>
<reference evidence="5 6" key="1">
    <citation type="journal article" date="2020" name="ISME J.">
        <title>Comparative genomics reveals insights into cyanobacterial evolution and habitat adaptation.</title>
        <authorList>
            <person name="Chen M.Y."/>
            <person name="Teng W.K."/>
            <person name="Zhao L."/>
            <person name="Hu C.X."/>
            <person name="Zhou Y.K."/>
            <person name="Han B.P."/>
            <person name="Song L.R."/>
            <person name="Shu W.S."/>
        </authorList>
    </citation>
    <scope>NUCLEOTIDE SEQUENCE [LARGE SCALE GENOMIC DNA]</scope>
    <source>
        <strain evidence="5 6">FACHB-362</strain>
    </source>
</reference>
<dbReference type="SUPFAM" id="SSF56349">
    <property type="entry name" value="DNA breaking-rejoining enzymes"/>
    <property type="match status" value="1"/>
</dbReference>
<keyword evidence="6" id="KW-1185">Reference proteome</keyword>
<dbReference type="CDD" id="cd00397">
    <property type="entry name" value="DNA_BRE_C"/>
    <property type="match status" value="1"/>
</dbReference>
<accession>A0ABR8J691</accession>
<dbReference type="Pfam" id="PF00589">
    <property type="entry name" value="Phage_integrase"/>
    <property type="match status" value="1"/>
</dbReference>
<evidence type="ECO:0000313" key="6">
    <source>
        <dbReference type="Proteomes" id="UP000660381"/>
    </source>
</evidence>
<evidence type="ECO:0000256" key="3">
    <source>
        <dbReference type="ARBA" id="ARBA00023172"/>
    </source>
</evidence>
<dbReference type="PANTHER" id="PTHR30349:SF41">
    <property type="entry name" value="INTEGRASE_RECOMBINASE PROTEIN MJ0367-RELATED"/>
    <property type="match status" value="1"/>
</dbReference>
<feature type="domain" description="Tyr recombinase" evidence="4">
    <location>
        <begin position="7"/>
        <end position="185"/>
    </location>
</feature>
<dbReference type="InterPro" id="IPR050090">
    <property type="entry name" value="Tyrosine_recombinase_XerCD"/>
</dbReference>
<dbReference type="InterPro" id="IPR002104">
    <property type="entry name" value="Integrase_catalytic"/>
</dbReference>
<name>A0ABR8J691_9NOST</name>
<sequence length="187" mass="20986">MKVNRCGQASIFSQADFDKLIEKTVGENHKMIFRLAYLTAARMGEVLQLQTSDVYSDSKPMDSITYQRRTTKTRETRQVPTSPKLREYLRYYWLSQNPSAGFLFPGASGHLQFQSADDALRRAIKQAGLSGLGYSSHSFRRTATTNLSNNGTALSVIQQITGHESLQNLQRYIQTSPEQVMKAVAGL</sequence>
<evidence type="ECO:0000256" key="2">
    <source>
        <dbReference type="ARBA" id="ARBA00023125"/>
    </source>
</evidence>
<organism evidence="5 6">
    <name type="scientific">Anabaena catenula FACHB-362</name>
    <dbReference type="NCBI Taxonomy" id="2692877"/>
    <lineage>
        <taxon>Bacteria</taxon>
        <taxon>Bacillati</taxon>
        <taxon>Cyanobacteriota</taxon>
        <taxon>Cyanophyceae</taxon>
        <taxon>Nostocales</taxon>
        <taxon>Nostocaceae</taxon>
        <taxon>Anabaena</taxon>
    </lineage>
</organism>
<dbReference type="EMBL" id="JACJTQ010000017">
    <property type="protein sequence ID" value="MBD2692641.1"/>
    <property type="molecule type" value="Genomic_DNA"/>
</dbReference>
<comment type="similarity">
    <text evidence="1">Belongs to the 'phage' integrase family.</text>
</comment>
<proteinExistence type="inferred from homology"/>
<dbReference type="InterPro" id="IPR011010">
    <property type="entry name" value="DNA_brk_join_enz"/>
</dbReference>
<dbReference type="Gene3D" id="1.10.443.10">
    <property type="entry name" value="Intergrase catalytic core"/>
    <property type="match status" value="1"/>
</dbReference>
<comment type="caution">
    <text evidence="5">The sequence shown here is derived from an EMBL/GenBank/DDBJ whole genome shotgun (WGS) entry which is preliminary data.</text>
</comment>
<dbReference type="Proteomes" id="UP000660381">
    <property type="component" value="Unassembled WGS sequence"/>
</dbReference>
<protein>
    <submittedName>
        <fullName evidence="5">Site-specific integrase</fullName>
    </submittedName>
</protein>
<dbReference type="RefSeq" id="WP_190907010.1">
    <property type="nucleotide sequence ID" value="NZ_JACJTQ010000017.1"/>
</dbReference>
<keyword evidence="3" id="KW-0233">DNA recombination</keyword>
<dbReference type="InterPro" id="IPR013762">
    <property type="entry name" value="Integrase-like_cat_sf"/>
</dbReference>
<evidence type="ECO:0000256" key="1">
    <source>
        <dbReference type="ARBA" id="ARBA00008857"/>
    </source>
</evidence>
<dbReference type="PROSITE" id="PS51898">
    <property type="entry name" value="TYR_RECOMBINASE"/>
    <property type="match status" value="1"/>
</dbReference>
<evidence type="ECO:0000313" key="5">
    <source>
        <dbReference type="EMBL" id="MBD2692641.1"/>
    </source>
</evidence>